<reference evidence="3" key="1">
    <citation type="journal article" date="2019" name="Int. J. Syst. Evol. Microbiol.">
        <title>The Global Catalogue of Microorganisms (GCM) 10K type strain sequencing project: providing services to taxonomists for standard genome sequencing and annotation.</title>
        <authorList>
            <consortium name="The Broad Institute Genomics Platform"/>
            <consortium name="The Broad Institute Genome Sequencing Center for Infectious Disease"/>
            <person name="Wu L."/>
            <person name="Ma J."/>
        </authorList>
    </citation>
    <scope>NUCLEOTIDE SEQUENCE [LARGE SCALE GENOMIC DNA]</scope>
    <source>
        <strain evidence="3">CGMCC 1.15772</strain>
    </source>
</reference>
<dbReference type="Proteomes" id="UP001596297">
    <property type="component" value="Unassembled WGS sequence"/>
</dbReference>
<dbReference type="EMBL" id="JBHSWD010000001">
    <property type="protein sequence ID" value="MFC6592291.1"/>
    <property type="molecule type" value="Genomic_DNA"/>
</dbReference>
<name>A0ABW1YD77_9DEIO</name>
<dbReference type="PANTHER" id="PTHR37692:SF1">
    <property type="entry name" value="DUF420 DOMAIN-CONTAINING PROTEIN"/>
    <property type="match status" value="1"/>
</dbReference>
<feature type="transmembrane region" description="Helical" evidence="1">
    <location>
        <begin position="41"/>
        <end position="58"/>
    </location>
</feature>
<dbReference type="PANTHER" id="PTHR37692">
    <property type="entry name" value="HYPOTHETICAL MEMBRANE SPANNING PROTEIN"/>
    <property type="match status" value="1"/>
</dbReference>
<dbReference type="Pfam" id="PF04238">
    <property type="entry name" value="DUF420"/>
    <property type="match status" value="1"/>
</dbReference>
<dbReference type="InterPro" id="IPR007352">
    <property type="entry name" value="DUF420"/>
</dbReference>
<gene>
    <name evidence="2" type="ORF">ACFP81_09980</name>
</gene>
<protein>
    <submittedName>
        <fullName evidence="2">DUF420 domain-containing protein</fullName>
    </submittedName>
</protein>
<keyword evidence="1" id="KW-0812">Transmembrane</keyword>
<evidence type="ECO:0000256" key="1">
    <source>
        <dbReference type="SAM" id="Phobius"/>
    </source>
</evidence>
<keyword evidence="3" id="KW-1185">Reference proteome</keyword>
<evidence type="ECO:0000313" key="3">
    <source>
        <dbReference type="Proteomes" id="UP001596297"/>
    </source>
</evidence>
<comment type="caution">
    <text evidence="2">The sequence shown here is derived from an EMBL/GenBank/DDBJ whole genome shotgun (WGS) entry which is preliminary data.</text>
</comment>
<feature type="transmembrane region" description="Helical" evidence="1">
    <location>
        <begin position="78"/>
        <end position="104"/>
    </location>
</feature>
<keyword evidence="1" id="KW-1133">Transmembrane helix</keyword>
<proteinExistence type="predicted"/>
<accession>A0ABW1YD77</accession>
<feature type="transmembrane region" description="Helical" evidence="1">
    <location>
        <begin position="6"/>
        <end position="29"/>
    </location>
</feature>
<keyword evidence="1" id="KW-0472">Membrane</keyword>
<feature type="transmembrane region" description="Helical" evidence="1">
    <location>
        <begin position="132"/>
        <end position="154"/>
    </location>
</feature>
<sequence>MNLDPAVINQAAVFTIVLSGLALLAGVFFIRQGNREAHMRAMLSASALATIFLVLYLTRLALGYEKSYAGPAEWRGAYLALLLSHIVLAAANLPLAVIPLAYAYKGLRAAGSLSAVDTVPAARAAFDKHRAWVRWTVPVWLYVAVTGWIIYLILGHYGTVMHG</sequence>
<dbReference type="RefSeq" id="WP_380083309.1">
    <property type="nucleotide sequence ID" value="NZ_JBHSWD010000001.1"/>
</dbReference>
<organism evidence="2 3">
    <name type="scientific">Deinococcus lacus</name>
    <dbReference type="NCBI Taxonomy" id="392561"/>
    <lineage>
        <taxon>Bacteria</taxon>
        <taxon>Thermotogati</taxon>
        <taxon>Deinococcota</taxon>
        <taxon>Deinococci</taxon>
        <taxon>Deinococcales</taxon>
        <taxon>Deinococcaceae</taxon>
        <taxon>Deinococcus</taxon>
    </lineage>
</organism>
<evidence type="ECO:0000313" key="2">
    <source>
        <dbReference type="EMBL" id="MFC6592291.1"/>
    </source>
</evidence>